<name>A0A9X5GUI6_9FIRM</name>
<feature type="coiled-coil region" evidence="1">
    <location>
        <begin position="3"/>
        <end position="37"/>
    </location>
</feature>
<protein>
    <submittedName>
        <fullName evidence="2">DUF4315 family protein</fullName>
    </submittedName>
</protein>
<comment type="caution">
    <text evidence="2">The sequence shown here is derived from an EMBL/GenBank/DDBJ whole genome shotgun (WGS) entry which is preliminary data.</text>
</comment>
<evidence type="ECO:0000313" key="3">
    <source>
        <dbReference type="Proteomes" id="UP001154420"/>
    </source>
</evidence>
<dbReference type="OrthoDB" id="1956817at2"/>
<keyword evidence="1" id="KW-0175">Coiled coil</keyword>
<dbReference type="Pfam" id="PF14193">
    <property type="entry name" value="DUF4315"/>
    <property type="match status" value="1"/>
</dbReference>
<dbReference type="InterPro" id="IPR025464">
    <property type="entry name" value="DUF4315"/>
</dbReference>
<proteinExistence type="predicted"/>
<gene>
    <name evidence="2" type="ORF">D5281_21515</name>
</gene>
<evidence type="ECO:0000313" key="2">
    <source>
        <dbReference type="EMBL" id="NBJ95066.1"/>
    </source>
</evidence>
<organism evidence="2 3">
    <name type="scientific">Parablautia muri</name>
    <dbReference type="NCBI Taxonomy" id="2320879"/>
    <lineage>
        <taxon>Bacteria</taxon>
        <taxon>Bacillati</taxon>
        <taxon>Bacillota</taxon>
        <taxon>Clostridia</taxon>
        <taxon>Lachnospirales</taxon>
        <taxon>Lachnospiraceae</taxon>
        <taxon>Parablautia</taxon>
    </lineage>
</organism>
<dbReference type="EMBL" id="QZDT01000063">
    <property type="protein sequence ID" value="NBJ95066.1"/>
    <property type="molecule type" value="Genomic_DNA"/>
</dbReference>
<dbReference type="Proteomes" id="UP001154420">
    <property type="component" value="Unassembled WGS sequence"/>
</dbReference>
<sequence length="82" mass="9334">MKIDRLKTDLAKAKEKAAEWQARVRDLEKQITEQENLEILQVVRGVAASPEELRGLLDMIRGAKMPPAGNARTFENMDKEEI</sequence>
<evidence type="ECO:0000256" key="1">
    <source>
        <dbReference type="SAM" id="Coils"/>
    </source>
</evidence>
<dbReference type="AlphaFoldDB" id="A0A9X5GUI6"/>
<reference evidence="2" key="1">
    <citation type="submission" date="2018-09" db="EMBL/GenBank/DDBJ databases">
        <title>Murine metabolic-syndrome-specific gut microbial biobank.</title>
        <authorList>
            <person name="Liu C."/>
        </authorList>
    </citation>
    <scope>NUCLEOTIDE SEQUENCE</scope>
    <source>
        <strain evidence="2">D42-62</strain>
    </source>
</reference>
<keyword evidence="3" id="KW-1185">Reference proteome</keyword>
<dbReference type="RefSeq" id="WP_016303794.1">
    <property type="nucleotide sequence ID" value="NZ_QZDT01000063.1"/>
</dbReference>
<accession>A0A9X5GUI6</accession>